<keyword evidence="2" id="KW-0479">Metal-binding</keyword>
<evidence type="ECO:0000256" key="9">
    <source>
        <dbReference type="PROSITE-ProRule" id="PRU00042"/>
    </source>
</evidence>
<keyword evidence="8" id="KW-0539">Nucleus</keyword>
<dbReference type="PROSITE" id="PS50157">
    <property type="entry name" value="ZINC_FINGER_C2H2_2"/>
    <property type="match status" value="2"/>
</dbReference>
<feature type="compositionally biased region" description="Polar residues" evidence="10">
    <location>
        <begin position="131"/>
        <end position="143"/>
    </location>
</feature>
<sequence>MEVMSIENMAKFLMLLSSGREEADYQSVVQPLTTSTISQNRVYECKTCNRPFPSFQALGGHRASHKKPRLEESVLSGTQSINDNQQQKKKPKAHECSICGLEFSVGQALGGHMRKHRAVTAPAATPMATTGLSSSSSDATTYRKQPLQPIVKRSNSRRLLSLNLDLSLTSLPTTITDSNEFEFSTLVEPHKQISVPPMIYYFI</sequence>
<dbReference type="PROSITE" id="PS00028">
    <property type="entry name" value="ZINC_FINGER_C2H2_1"/>
    <property type="match status" value="2"/>
</dbReference>
<reference evidence="12" key="1">
    <citation type="submission" date="2022-04" db="EMBL/GenBank/DDBJ databases">
        <title>A functionally conserved STORR gene fusion in Papaver species that diverged 16.8 million years ago.</title>
        <authorList>
            <person name="Catania T."/>
        </authorList>
    </citation>
    <scope>NUCLEOTIDE SEQUENCE</scope>
    <source>
        <strain evidence="12">S-188037</strain>
    </source>
</reference>
<keyword evidence="7" id="KW-0804">Transcription</keyword>
<evidence type="ECO:0000256" key="3">
    <source>
        <dbReference type="ARBA" id="ARBA00022737"/>
    </source>
</evidence>
<name>A0AAD4S848_9MAGN</name>
<evidence type="ECO:0000259" key="11">
    <source>
        <dbReference type="PROSITE" id="PS50157"/>
    </source>
</evidence>
<dbReference type="InterPro" id="IPR036236">
    <property type="entry name" value="Znf_C2H2_sf"/>
</dbReference>
<gene>
    <name evidence="12" type="ORF">MKW98_007600</name>
</gene>
<dbReference type="SMART" id="SM00355">
    <property type="entry name" value="ZnF_C2H2"/>
    <property type="match status" value="2"/>
</dbReference>
<dbReference type="InterPro" id="IPR013087">
    <property type="entry name" value="Znf_C2H2_type"/>
</dbReference>
<evidence type="ECO:0000256" key="6">
    <source>
        <dbReference type="ARBA" id="ARBA00023015"/>
    </source>
</evidence>
<protein>
    <recommendedName>
        <fullName evidence="11">C2H2-type domain-containing protein</fullName>
    </recommendedName>
</protein>
<dbReference type="AlphaFoldDB" id="A0AAD4S848"/>
<dbReference type="Gene3D" id="3.30.160.60">
    <property type="entry name" value="Classic Zinc Finger"/>
    <property type="match status" value="1"/>
</dbReference>
<dbReference type="GO" id="GO:0005634">
    <property type="term" value="C:nucleus"/>
    <property type="evidence" value="ECO:0007669"/>
    <property type="project" value="UniProtKB-SubCell"/>
</dbReference>
<keyword evidence="13" id="KW-1185">Reference proteome</keyword>
<keyword evidence="6" id="KW-0805">Transcription regulation</keyword>
<comment type="caution">
    <text evidence="12">The sequence shown here is derived from an EMBL/GenBank/DDBJ whole genome shotgun (WGS) entry which is preliminary data.</text>
</comment>
<evidence type="ECO:0000313" key="13">
    <source>
        <dbReference type="Proteomes" id="UP001202328"/>
    </source>
</evidence>
<dbReference type="Proteomes" id="UP001202328">
    <property type="component" value="Unassembled WGS sequence"/>
</dbReference>
<organism evidence="12 13">
    <name type="scientific">Papaver atlanticum</name>
    <dbReference type="NCBI Taxonomy" id="357466"/>
    <lineage>
        <taxon>Eukaryota</taxon>
        <taxon>Viridiplantae</taxon>
        <taxon>Streptophyta</taxon>
        <taxon>Embryophyta</taxon>
        <taxon>Tracheophyta</taxon>
        <taxon>Spermatophyta</taxon>
        <taxon>Magnoliopsida</taxon>
        <taxon>Ranunculales</taxon>
        <taxon>Papaveraceae</taxon>
        <taxon>Papaveroideae</taxon>
        <taxon>Papaver</taxon>
    </lineage>
</organism>
<evidence type="ECO:0000256" key="8">
    <source>
        <dbReference type="ARBA" id="ARBA00023242"/>
    </source>
</evidence>
<dbReference type="PANTHER" id="PTHR26374">
    <property type="entry name" value="ZINC FINGER PROTEIN ZAT5"/>
    <property type="match status" value="1"/>
</dbReference>
<keyword evidence="5" id="KW-0862">Zinc</keyword>
<dbReference type="Pfam" id="PF13912">
    <property type="entry name" value="zf-C2H2_6"/>
    <property type="match status" value="2"/>
</dbReference>
<proteinExistence type="predicted"/>
<feature type="region of interest" description="Disordered" evidence="10">
    <location>
        <begin position="126"/>
        <end position="146"/>
    </location>
</feature>
<comment type="subcellular location">
    <subcellularLocation>
        <location evidence="1">Nucleus</location>
    </subcellularLocation>
</comment>
<evidence type="ECO:0000256" key="5">
    <source>
        <dbReference type="ARBA" id="ARBA00022833"/>
    </source>
</evidence>
<accession>A0AAD4S848</accession>
<feature type="domain" description="C2H2-type" evidence="11">
    <location>
        <begin position="94"/>
        <end position="121"/>
    </location>
</feature>
<evidence type="ECO:0000256" key="1">
    <source>
        <dbReference type="ARBA" id="ARBA00004123"/>
    </source>
</evidence>
<evidence type="ECO:0000256" key="7">
    <source>
        <dbReference type="ARBA" id="ARBA00023163"/>
    </source>
</evidence>
<dbReference type="GO" id="GO:0008270">
    <property type="term" value="F:zinc ion binding"/>
    <property type="evidence" value="ECO:0007669"/>
    <property type="project" value="UniProtKB-KW"/>
</dbReference>
<dbReference type="SUPFAM" id="SSF57667">
    <property type="entry name" value="beta-beta-alpha zinc fingers"/>
    <property type="match status" value="1"/>
</dbReference>
<dbReference type="EMBL" id="JAJJMB010012662">
    <property type="protein sequence ID" value="KAI3874347.1"/>
    <property type="molecule type" value="Genomic_DNA"/>
</dbReference>
<evidence type="ECO:0000256" key="10">
    <source>
        <dbReference type="SAM" id="MobiDB-lite"/>
    </source>
</evidence>
<dbReference type="PANTHER" id="PTHR26374:SF456">
    <property type="entry name" value="ZINC FINGER PROTEIN ZAT5-LIKE"/>
    <property type="match status" value="1"/>
</dbReference>
<feature type="domain" description="C2H2-type" evidence="11">
    <location>
        <begin position="43"/>
        <end position="70"/>
    </location>
</feature>
<evidence type="ECO:0000256" key="4">
    <source>
        <dbReference type="ARBA" id="ARBA00022771"/>
    </source>
</evidence>
<evidence type="ECO:0000256" key="2">
    <source>
        <dbReference type="ARBA" id="ARBA00022723"/>
    </source>
</evidence>
<evidence type="ECO:0000313" key="12">
    <source>
        <dbReference type="EMBL" id="KAI3874347.1"/>
    </source>
</evidence>
<keyword evidence="4 9" id="KW-0863">Zinc-finger</keyword>
<keyword evidence="3" id="KW-0677">Repeat</keyword>